<dbReference type="KEGG" id="bsj:UP17_09515"/>
<keyword evidence="1 4" id="KW-0378">Hydrolase</keyword>
<dbReference type="PANTHER" id="PTHR42776">
    <property type="entry name" value="SERINE PEPTIDASE S9 FAMILY MEMBER"/>
    <property type="match status" value="1"/>
</dbReference>
<dbReference type="PANTHER" id="PTHR42776:SF27">
    <property type="entry name" value="DIPEPTIDYL PEPTIDASE FAMILY MEMBER 6"/>
    <property type="match status" value="1"/>
</dbReference>
<name>A0AAW7II98_9BACI</name>
<dbReference type="Proteomes" id="UP001234602">
    <property type="component" value="Unassembled WGS sequence"/>
</dbReference>
<reference evidence="4" key="1">
    <citation type="submission" date="2023-06" db="EMBL/GenBank/DDBJ databases">
        <title>Comparative genomics of Bacillaceae isolates and their secondary metabolite potential.</title>
        <authorList>
            <person name="Song L."/>
            <person name="Nielsen L.J."/>
            <person name="Mohite O."/>
            <person name="Xu X."/>
            <person name="Weber T."/>
            <person name="Kovacs A.T."/>
        </authorList>
    </citation>
    <scope>NUCLEOTIDE SEQUENCE</scope>
    <source>
        <strain evidence="4">D8_B_37</strain>
    </source>
</reference>
<dbReference type="InterPro" id="IPR002470">
    <property type="entry name" value="Peptidase_S9A"/>
</dbReference>
<dbReference type="Pfam" id="PF07676">
    <property type="entry name" value="PD40"/>
    <property type="match status" value="1"/>
</dbReference>
<feature type="domain" description="Peptidase S9 prolyl oligopeptidase catalytic" evidence="3">
    <location>
        <begin position="390"/>
        <end position="595"/>
    </location>
</feature>
<dbReference type="InterPro" id="IPR011042">
    <property type="entry name" value="6-blade_b-propeller_TolB-like"/>
</dbReference>
<accession>A0AAW7II98</accession>
<dbReference type="PRINTS" id="PR00862">
    <property type="entry name" value="PROLIGOPTASE"/>
</dbReference>
<dbReference type="Gene3D" id="3.40.50.1820">
    <property type="entry name" value="alpha/beta hydrolase"/>
    <property type="match status" value="1"/>
</dbReference>
<dbReference type="InterPro" id="IPR011659">
    <property type="entry name" value="WD40"/>
</dbReference>
<dbReference type="EC" id="3.4.-.-" evidence="4"/>
<gene>
    <name evidence="4" type="ORF">QUF89_18415</name>
</gene>
<dbReference type="EMBL" id="JAUCEY010000008">
    <property type="protein sequence ID" value="MDM5454109.1"/>
    <property type="molecule type" value="Genomic_DNA"/>
</dbReference>
<keyword evidence="2" id="KW-0645">Protease</keyword>
<evidence type="ECO:0000313" key="5">
    <source>
        <dbReference type="Proteomes" id="UP001234602"/>
    </source>
</evidence>
<organism evidence="4 5">
    <name type="scientific">Peribacillus simplex</name>
    <dbReference type="NCBI Taxonomy" id="1478"/>
    <lineage>
        <taxon>Bacteria</taxon>
        <taxon>Bacillati</taxon>
        <taxon>Bacillota</taxon>
        <taxon>Bacilli</taxon>
        <taxon>Bacillales</taxon>
        <taxon>Bacillaceae</taxon>
        <taxon>Peribacillus</taxon>
    </lineage>
</organism>
<evidence type="ECO:0000256" key="2">
    <source>
        <dbReference type="ARBA" id="ARBA00022825"/>
    </source>
</evidence>
<protein>
    <submittedName>
        <fullName evidence="4">S9 family peptidase</fullName>
        <ecNumber evidence="4">3.4.-.-</ecNumber>
    </submittedName>
</protein>
<dbReference type="AlphaFoldDB" id="A0AAW7II98"/>
<evidence type="ECO:0000313" key="4">
    <source>
        <dbReference type="EMBL" id="MDM5454109.1"/>
    </source>
</evidence>
<sequence length="596" mass="67508">MKEIGIKSYLCVGTVSNPIYGPKSNKIIFIADYSGLPQVWTKDFDIREPTQTSFTNERITFFKYLNSSSQRGLFIGMDVGGNEKQQLFLLKSDGVLIPLTNSPEHKHEYGGHSPDGKWIAWSSNRRNPAFFDIYIQNVETLEIQMVLSKDGLYTPIMWSPDGKSLLIRKTNSQLDNDLGLLNLCTGEMNWLTDHQGEASYKNPHFSKDGDHLYLLTNQDREFFGLAIIDLSTKNITWLEVGQWDFEGLTMSKDQSKLAFSINEGGISRGILLDLKSSALYTWQTPMGVLTSLTFSPDNQKLAYVFNGPAYPSDIWQVDLGKMKTERLTQSLQSKLLENKLIEPILISFKSFDNLQVPAFYFKPNTQTEKVSVILYVHGGPESQIRAVFNPVLQYFLSLGYAVITPNVRGSTGYGKTYTHLDDVRKRMDSVRDLVSLVDWLKKEGSTDPNRVAIMGGSYGGFMVLAAISHYPELWSAAIDLVGISSFRTFLKNTSPWRRKLREAEYGTIEKDGNFYDLIDPLNQTDRITSPLIVLHGCNDPRVPIEESEQIVKKLMARNHPVQFIHFKNEGHSIVKLNNKITAYTAIAHFLNQYIGK</sequence>
<dbReference type="GO" id="GO:0006508">
    <property type="term" value="P:proteolysis"/>
    <property type="evidence" value="ECO:0007669"/>
    <property type="project" value="InterPro"/>
</dbReference>
<evidence type="ECO:0000256" key="1">
    <source>
        <dbReference type="ARBA" id="ARBA00022801"/>
    </source>
</evidence>
<keyword evidence="2" id="KW-0720">Serine protease</keyword>
<dbReference type="GO" id="GO:0004252">
    <property type="term" value="F:serine-type endopeptidase activity"/>
    <property type="evidence" value="ECO:0007669"/>
    <property type="project" value="InterPro"/>
</dbReference>
<proteinExistence type="predicted"/>
<comment type="caution">
    <text evidence="4">The sequence shown here is derived from an EMBL/GenBank/DDBJ whole genome shotgun (WGS) entry which is preliminary data.</text>
</comment>
<dbReference type="InterPro" id="IPR001375">
    <property type="entry name" value="Peptidase_S9_cat"/>
</dbReference>
<dbReference type="SUPFAM" id="SSF53474">
    <property type="entry name" value="alpha/beta-Hydrolases"/>
    <property type="match status" value="1"/>
</dbReference>
<evidence type="ECO:0000259" key="3">
    <source>
        <dbReference type="Pfam" id="PF00326"/>
    </source>
</evidence>
<dbReference type="RefSeq" id="WP_061462773.1">
    <property type="nucleotide sequence ID" value="NZ_CP011008.1"/>
</dbReference>
<dbReference type="SUPFAM" id="SSF82171">
    <property type="entry name" value="DPP6 N-terminal domain-like"/>
    <property type="match status" value="1"/>
</dbReference>
<dbReference type="Pfam" id="PF00326">
    <property type="entry name" value="Peptidase_S9"/>
    <property type="match status" value="1"/>
</dbReference>
<dbReference type="InterPro" id="IPR029058">
    <property type="entry name" value="AB_hydrolase_fold"/>
</dbReference>
<dbReference type="Gene3D" id="2.120.10.30">
    <property type="entry name" value="TolB, C-terminal domain"/>
    <property type="match status" value="1"/>
</dbReference>